<dbReference type="Proteomes" id="UP000756132">
    <property type="component" value="Chromosome 9"/>
</dbReference>
<protein>
    <submittedName>
        <fullName evidence="2">Heterokaryon incompatibility protein 6, OR allele</fullName>
    </submittedName>
</protein>
<feature type="domain" description="Heterokaryon incompatibility" evidence="1">
    <location>
        <begin position="3"/>
        <end position="123"/>
    </location>
</feature>
<gene>
    <name evidence="2" type="ORF">CLAFUR5_08908</name>
</gene>
<evidence type="ECO:0000313" key="3">
    <source>
        <dbReference type="Proteomes" id="UP000756132"/>
    </source>
</evidence>
<dbReference type="GeneID" id="71988786"/>
<name>A0A9Q8UT79_PASFU</name>
<dbReference type="InterPro" id="IPR052895">
    <property type="entry name" value="HetReg/Transcr_Mod"/>
</dbReference>
<dbReference type="OrthoDB" id="4476201at2759"/>
<accession>A0A9Q8UT79</accession>
<sequence>MTMKVDGLEVAITANLFQALWTLSAPGVLSGPVWVDAVCINQVDTLGRSKQVALMRSVFGQARVVHIYLGSDRESTAEAFRAFKDLASGTSVNSVVEEQRVDAVSMFNLLAHPWWDRLWVLQEVALAKHPILHCGDSTIDFWTLIDGFTKIRQSIVLEGLFCNDTEPFDPAQDRFYRLDSVVHVYQILRTPGLPPDILMNVANGLRCSDERDRVYGLLGLMGDTITLLPDYSFDEGQIRADATFAIMQSTLSVRVLRLVDSPSSAGASWIPSYYRSNNLIGMHDVAYGPNDDTHYGAFVLERRIGDHLCLNALLVDTVDMVSSAVHGYYAYGWELSHGRNTLRKWLAAAEESFRGQEAGRGQLVYPREQSTQTRLQRDFWQTVLCGGLYSVIANDRTHDLAAMISQYQEWLEDEAMILDGYLARQLDRLLVDASFFVTEHGRMGMTRSEPSKGNLVALLVGDDIPYLVDRSESEDRRESTSSNTEAMLTSSSFVDSREELYRLKGTCFIHGLMHGEGIEEALVWRQQEDSEATYGDLWSPTWFH</sequence>
<dbReference type="RefSeq" id="XP_047765947.1">
    <property type="nucleotide sequence ID" value="XM_047908056.1"/>
</dbReference>
<keyword evidence="3" id="KW-1185">Reference proteome</keyword>
<reference evidence="2" key="1">
    <citation type="submission" date="2021-12" db="EMBL/GenBank/DDBJ databases">
        <authorList>
            <person name="Zaccaron A."/>
            <person name="Stergiopoulos I."/>
        </authorList>
    </citation>
    <scope>NUCLEOTIDE SEQUENCE</scope>
    <source>
        <strain evidence="2">Race5_Kim</strain>
    </source>
</reference>
<dbReference type="InterPro" id="IPR010730">
    <property type="entry name" value="HET"/>
</dbReference>
<reference evidence="2" key="2">
    <citation type="journal article" date="2022" name="Microb. Genom.">
        <title>A chromosome-scale genome assembly of the tomato pathogen Cladosporium fulvum reveals a compartmentalized genome architecture and the presence of a dispensable chromosome.</title>
        <authorList>
            <person name="Zaccaron A.Z."/>
            <person name="Chen L.H."/>
            <person name="Samaras A."/>
            <person name="Stergiopoulos I."/>
        </authorList>
    </citation>
    <scope>NUCLEOTIDE SEQUENCE</scope>
    <source>
        <strain evidence="2">Race5_Kim</strain>
    </source>
</reference>
<evidence type="ECO:0000259" key="1">
    <source>
        <dbReference type="Pfam" id="PF06985"/>
    </source>
</evidence>
<dbReference type="Pfam" id="PF06985">
    <property type="entry name" value="HET"/>
    <property type="match status" value="1"/>
</dbReference>
<dbReference type="AlphaFoldDB" id="A0A9Q8UT79"/>
<evidence type="ECO:0000313" key="2">
    <source>
        <dbReference type="EMBL" id="UJO21581.1"/>
    </source>
</evidence>
<organism evidence="2 3">
    <name type="scientific">Passalora fulva</name>
    <name type="common">Tomato leaf mold</name>
    <name type="synonym">Cladosporium fulvum</name>
    <dbReference type="NCBI Taxonomy" id="5499"/>
    <lineage>
        <taxon>Eukaryota</taxon>
        <taxon>Fungi</taxon>
        <taxon>Dikarya</taxon>
        <taxon>Ascomycota</taxon>
        <taxon>Pezizomycotina</taxon>
        <taxon>Dothideomycetes</taxon>
        <taxon>Dothideomycetidae</taxon>
        <taxon>Mycosphaerellales</taxon>
        <taxon>Mycosphaerellaceae</taxon>
        <taxon>Fulvia</taxon>
    </lineage>
</organism>
<dbReference type="EMBL" id="CP090171">
    <property type="protein sequence ID" value="UJO21581.1"/>
    <property type="molecule type" value="Genomic_DNA"/>
</dbReference>
<dbReference type="PANTHER" id="PTHR24148:SF73">
    <property type="entry name" value="HET DOMAIN PROTEIN (AFU_ORTHOLOGUE AFUA_8G01020)"/>
    <property type="match status" value="1"/>
</dbReference>
<dbReference type="KEGG" id="ffu:CLAFUR5_08908"/>
<proteinExistence type="predicted"/>
<dbReference type="PANTHER" id="PTHR24148">
    <property type="entry name" value="ANKYRIN REPEAT DOMAIN-CONTAINING PROTEIN 39 HOMOLOG-RELATED"/>
    <property type="match status" value="1"/>
</dbReference>